<dbReference type="WBParaSite" id="scaffold930_cov161.g2111">
    <property type="protein sequence ID" value="scaffold930_cov161.g2111"/>
    <property type="gene ID" value="scaffold930_cov161.g2111"/>
</dbReference>
<keyword evidence="4" id="KW-0675">Receptor</keyword>
<sequence length="222" mass="25415">MPKLISSTEFYEQIAQFCQFSYRIAKFVFVHKLICIGIFKALPVFPKLDIIIFQYVAYPVSLLCSCFVSYELGSRTMIGKDGFYPMAAFTDQFSFKNDKTLFSLANKVFSKPIEPFFDTGISKEEFSLILAIVFLNPDIPNLSESARNILSKEFSYYSKMLLDYLQNKLGIDAGTKKYAECIHLLTASFIGSKNFDLLVTYQEAFYKRTPVNIVMPNCLKHS</sequence>
<evidence type="ECO:0000313" key="7">
    <source>
        <dbReference type="Proteomes" id="UP000887561"/>
    </source>
</evidence>
<dbReference type="PANTHER" id="PTHR45886">
    <property type="entry name" value="NUCLEAR HORMONE RECEPTOR FAMILY-RELATED-RELATED"/>
    <property type="match status" value="1"/>
</dbReference>
<dbReference type="InterPro" id="IPR035500">
    <property type="entry name" value="NHR-like_dom_sf"/>
</dbReference>
<dbReference type="Gene3D" id="1.10.565.10">
    <property type="entry name" value="Retinoid X Receptor"/>
    <property type="match status" value="1"/>
</dbReference>
<name>A0A915N8B5_MELJA</name>
<evidence type="ECO:0000259" key="6">
    <source>
        <dbReference type="SMART" id="SM00430"/>
    </source>
</evidence>
<dbReference type="PANTHER" id="PTHR45886:SF18">
    <property type="entry name" value="NR LBD DOMAIN-CONTAINING PROTEIN-RELATED"/>
    <property type="match status" value="1"/>
</dbReference>
<evidence type="ECO:0000256" key="3">
    <source>
        <dbReference type="ARBA" id="ARBA00023163"/>
    </source>
</evidence>
<dbReference type="Pfam" id="PF00104">
    <property type="entry name" value="Hormone_recep"/>
    <property type="match status" value="1"/>
</dbReference>
<evidence type="ECO:0000256" key="1">
    <source>
        <dbReference type="ARBA" id="ARBA00005993"/>
    </source>
</evidence>
<keyword evidence="5" id="KW-0472">Membrane</keyword>
<organism evidence="7 8">
    <name type="scientific">Meloidogyne javanica</name>
    <name type="common">Root-knot nematode worm</name>
    <dbReference type="NCBI Taxonomy" id="6303"/>
    <lineage>
        <taxon>Eukaryota</taxon>
        <taxon>Metazoa</taxon>
        <taxon>Ecdysozoa</taxon>
        <taxon>Nematoda</taxon>
        <taxon>Chromadorea</taxon>
        <taxon>Rhabditida</taxon>
        <taxon>Tylenchina</taxon>
        <taxon>Tylenchomorpha</taxon>
        <taxon>Tylenchoidea</taxon>
        <taxon>Meloidogynidae</taxon>
        <taxon>Meloidogyninae</taxon>
        <taxon>Meloidogyne</taxon>
        <taxon>Meloidogyne incognita group</taxon>
    </lineage>
</organism>
<dbReference type="SMART" id="SM00430">
    <property type="entry name" value="HOLI"/>
    <property type="match status" value="1"/>
</dbReference>
<keyword evidence="3" id="KW-0804">Transcription</keyword>
<dbReference type="AlphaFoldDB" id="A0A915N8B5"/>
<dbReference type="InterPro" id="IPR000536">
    <property type="entry name" value="Nucl_hrmn_rcpt_lig-bd"/>
</dbReference>
<keyword evidence="7" id="KW-1185">Reference proteome</keyword>
<dbReference type="Proteomes" id="UP000887561">
    <property type="component" value="Unplaced"/>
</dbReference>
<keyword evidence="5" id="KW-1133">Transmembrane helix</keyword>
<protein>
    <submittedName>
        <fullName evidence="8">NR LBD domain-containing protein</fullName>
    </submittedName>
</protein>
<dbReference type="SUPFAM" id="SSF48508">
    <property type="entry name" value="Nuclear receptor ligand-binding domain"/>
    <property type="match status" value="1"/>
</dbReference>
<evidence type="ECO:0000313" key="8">
    <source>
        <dbReference type="WBParaSite" id="scaffold930_cov161.g2111"/>
    </source>
</evidence>
<reference evidence="8" key="1">
    <citation type="submission" date="2022-11" db="UniProtKB">
        <authorList>
            <consortium name="WormBaseParasite"/>
        </authorList>
    </citation>
    <scope>IDENTIFICATION</scope>
</reference>
<keyword evidence="2" id="KW-0805">Transcription regulation</keyword>
<evidence type="ECO:0000256" key="4">
    <source>
        <dbReference type="ARBA" id="ARBA00023170"/>
    </source>
</evidence>
<evidence type="ECO:0000256" key="2">
    <source>
        <dbReference type="ARBA" id="ARBA00023015"/>
    </source>
</evidence>
<feature type="transmembrane region" description="Helical" evidence="5">
    <location>
        <begin position="20"/>
        <end position="39"/>
    </location>
</feature>
<comment type="similarity">
    <text evidence="1">Belongs to the nuclear hormone receptor family.</text>
</comment>
<feature type="domain" description="NR LBD" evidence="6">
    <location>
        <begin position="26"/>
        <end position="191"/>
    </location>
</feature>
<evidence type="ECO:0000256" key="5">
    <source>
        <dbReference type="SAM" id="Phobius"/>
    </source>
</evidence>
<accession>A0A915N8B5</accession>
<proteinExistence type="inferred from homology"/>
<feature type="transmembrane region" description="Helical" evidence="5">
    <location>
        <begin position="51"/>
        <end position="70"/>
    </location>
</feature>
<keyword evidence="5" id="KW-0812">Transmembrane</keyword>